<protein>
    <recommendedName>
        <fullName evidence="2">DUF5703 domain-containing protein</fullName>
    </recommendedName>
</protein>
<sequence length="105" mass="11953">RNLVGRAKNSHRGSRFPAFWGPNYDWIPDQDHGGVLMKALQAMLLQTDGSRIFLLPAWPKDWNVEFRLHAPAKTTIECTYRDGKVRSLTVTPPERKADLVIGKPQ</sequence>
<accession>X0TVX0</accession>
<name>X0TVX0_9ZZZZ</name>
<feature type="non-terminal residue" evidence="1">
    <location>
        <position position="1"/>
    </location>
</feature>
<organism evidence="1">
    <name type="scientific">marine sediment metagenome</name>
    <dbReference type="NCBI Taxonomy" id="412755"/>
    <lineage>
        <taxon>unclassified sequences</taxon>
        <taxon>metagenomes</taxon>
        <taxon>ecological metagenomes</taxon>
    </lineage>
</organism>
<dbReference type="GO" id="GO:0005975">
    <property type="term" value="P:carbohydrate metabolic process"/>
    <property type="evidence" value="ECO:0007669"/>
    <property type="project" value="InterPro"/>
</dbReference>
<dbReference type="SUPFAM" id="SSF48208">
    <property type="entry name" value="Six-hairpin glycosidases"/>
    <property type="match status" value="1"/>
</dbReference>
<dbReference type="AlphaFoldDB" id="X0TVX0"/>
<evidence type="ECO:0008006" key="2">
    <source>
        <dbReference type="Google" id="ProtNLM"/>
    </source>
</evidence>
<dbReference type="Gene3D" id="2.60.40.1180">
    <property type="entry name" value="Golgi alpha-mannosidase II"/>
    <property type="match status" value="1"/>
</dbReference>
<dbReference type="InterPro" id="IPR008928">
    <property type="entry name" value="6-hairpin_glycosidase_sf"/>
</dbReference>
<dbReference type="EMBL" id="BARS01016099">
    <property type="protein sequence ID" value="GAF97738.1"/>
    <property type="molecule type" value="Genomic_DNA"/>
</dbReference>
<reference evidence="1" key="1">
    <citation type="journal article" date="2014" name="Front. Microbiol.">
        <title>High frequency of phylogenetically diverse reductive dehalogenase-homologous genes in deep subseafloor sedimentary metagenomes.</title>
        <authorList>
            <person name="Kawai M."/>
            <person name="Futagami T."/>
            <person name="Toyoda A."/>
            <person name="Takaki Y."/>
            <person name="Nishi S."/>
            <person name="Hori S."/>
            <person name="Arai W."/>
            <person name="Tsubouchi T."/>
            <person name="Morono Y."/>
            <person name="Uchiyama I."/>
            <person name="Ito T."/>
            <person name="Fujiyama A."/>
            <person name="Inagaki F."/>
            <person name="Takami H."/>
        </authorList>
    </citation>
    <scope>NUCLEOTIDE SEQUENCE</scope>
    <source>
        <strain evidence="1">Expedition CK06-06</strain>
    </source>
</reference>
<comment type="caution">
    <text evidence="1">The sequence shown here is derived from an EMBL/GenBank/DDBJ whole genome shotgun (WGS) entry which is preliminary data.</text>
</comment>
<proteinExistence type="predicted"/>
<evidence type="ECO:0000313" key="1">
    <source>
        <dbReference type="EMBL" id="GAF97738.1"/>
    </source>
</evidence>
<gene>
    <name evidence="1" type="ORF">S01H1_26555</name>
</gene>
<dbReference type="InterPro" id="IPR013780">
    <property type="entry name" value="Glyco_hydro_b"/>
</dbReference>